<dbReference type="Proteomes" id="UP000527616">
    <property type="component" value="Unassembled WGS sequence"/>
</dbReference>
<dbReference type="Gene3D" id="1.10.10.10">
    <property type="entry name" value="Winged helix-like DNA-binding domain superfamily/Winged helix DNA-binding domain"/>
    <property type="match status" value="1"/>
</dbReference>
<keyword evidence="10" id="KW-1185">Reference proteome</keyword>
<dbReference type="InterPro" id="IPR014284">
    <property type="entry name" value="RNA_pol_sigma-70_dom"/>
</dbReference>
<protein>
    <submittedName>
        <fullName evidence="9">RNA polymerase sigma-70 factor (ECF subfamily)</fullName>
    </submittedName>
</protein>
<dbReference type="Pfam" id="PF04542">
    <property type="entry name" value="Sigma70_r2"/>
    <property type="match status" value="1"/>
</dbReference>
<feature type="domain" description="RNA polymerase sigma-70 region 2" evidence="7">
    <location>
        <begin position="7"/>
        <end position="75"/>
    </location>
</feature>
<name>A0A7Z0IJT3_9ACTN</name>
<dbReference type="Gene3D" id="1.10.1740.10">
    <property type="match status" value="1"/>
</dbReference>
<accession>A0A7Z0IJT3</accession>
<dbReference type="NCBIfam" id="TIGR02937">
    <property type="entry name" value="sigma70-ECF"/>
    <property type="match status" value="1"/>
</dbReference>
<feature type="compositionally biased region" description="Low complexity" evidence="6">
    <location>
        <begin position="93"/>
        <end position="105"/>
    </location>
</feature>
<dbReference type="InterPro" id="IPR013324">
    <property type="entry name" value="RNA_pol_sigma_r3/r4-like"/>
</dbReference>
<dbReference type="SUPFAM" id="SSF88946">
    <property type="entry name" value="Sigma2 domain of RNA polymerase sigma factors"/>
    <property type="match status" value="1"/>
</dbReference>
<keyword evidence="3" id="KW-0731">Sigma factor</keyword>
<evidence type="ECO:0000259" key="7">
    <source>
        <dbReference type="Pfam" id="PF04542"/>
    </source>
</evidence>
<keyword evidence="2" id="KW-0805">Transcription regulation</keyword>
<dbReference type="PANTHER" id="PTHR43133">
    <property type="entry name" value="RNA POLYMERASE ECF-TYPE SIGMA FACTO"/>
    <property type="match status" value="1"/>
</dbReference>
<evidence type="ECO:0000256" key="4">
    <source>
        <dbReference type="ARBA" id="ARBA00023125"/>
    </source>
</evidence>
<evidence type="ECO:0000256" key="1">
    <source>
        <dbReference type="ARBA" id="ARBA00010641"/>
    </source>
</evidence>
<evidence type="ECO:0000256" key="3">
    <source>
        <dbReference type="ARBA" id="ARBA00023082"/>
    </source>
</evidence>
<dbReference type="SUPFAM" id="SSF88659">
    <property type="entry name" value="Sigma3 and sigma4 domains of RNA polymerase sigma factors"/>
    <property type="match status" value="1"/>
</dbReference>
<comment type="similarity">
    <text evidence="1">Belongs to the sigma-70 factor family. ECF subfamily.</text>
</comment>
<evidence type="ECO:0000313" key="10">
    <source>
        <dbReference type="Proteomes" id="UP000527616"/>
    </source>
</evidence>
<dbReference type="InterPro" id="IPR039425">
    <property type="entry name" value="RNA_pol_sigma-70-like"/>
</dbReference>
<evidence type="ECO:0000256" key="2">
    <source>
        <dbReference type="ARBA" id="ARBA00023015"/>
    </source>
</evidence>
<evidence type="ECO:0000313" key="9">
    <source>
        <dbReference type="EMBL" id="NYI69875.1"/>
    </source>
</evidence>
<feature type="domain" description="RNA polymerase sigma factor 70 region 4 type 2" evidence="8">
    <location>
        <begin position="113"/>
        <end position="165"/>
    </location>
</feature>
<dbReference type="GO" id="GO:0003677">
    <property type="term" value="F:DNA binding"/>
    <property type="evidence" value="ECO:0007669"/>
    <property type="project" value="UniProtKB-KW"/>
</dbReference>
<dbReference type="InterPro" id="IPR013325">
    <property type="entry name" value="RNA_pol_sigma_r2"/>
</dbReference>
<dbReference type="RefSeq" id="WP_218843621.1">
    <property type="nucleotide sequence ID" value="NZ_JACBZS010000001.1"/>
</dbReference>
<dbReference type="AlphaFoldDB" id="A0A7Z0IJT3"/>
<dbReference type="GO" id="GO:0006352">
    <property type="term" value="P:DNA-templated transcription initiation"/>
    <property type="evidence" value="ECO:0007669"/>
    <property type="project" value="InterPro"/>
</dbReference>
<keyword evidence="5" id="KW-0804">Transcription</keyword>
<reference evidence="9 10" key="1">
    <citation type="submission" date="2020-07" db="EMBL/GenBank/DDBJ databases">
        <title>Sequencing the genomes of 1000 actinobacteria strains.</title>
        <authorList>
            <person name="Klenk H.-P."/>
        </authorList>
    </citation>
    <scope>NUCLEOTIDE SEQUENCE [LARGE SCALE GENOMIC DNA]</scope>
    <source>
        <strain evidence="9 10">DSM 103164</strain>
    </source>
</reference>
<evidence type="ECO:0000259" key="8">
    <source>
        <dbReference type="Pfam" id="PF08281"/>
    </source>
</evidence>
<dbReference type="GO" id="GO:0016987">
    <property type="term" value="F:sigma factor activity"/>
    <property type="evidence" value="ECO:0007669"/>
    <property type="project" value="UniProtKB-KW"/>
</dbReference>
<proteinExistence type="inferred from homology"/>
<dbReference type="Pfam" id="PF08281">
    <property type="entry name" value="Sigma70_r4_2"/>
    <property type="match status" value="1"/>
</dbReference>
<dbReference type="PANTHER" id="PTHR43133:SF8">
    <property type="entry name" value="RNA POLYMERASE SIGMA FACTOR HI_1459-RELATED"/>
    <property type="match status" value="1"/>
</dbReference>
<sequence length="173" mass="19144">MAAFEALVDRYQGPIFRHALRMLGDRAEAEDVTQDSLVATWRRLDQLNEPAHFRAWLYRGATHRCLDQLRQRARTPAPESLDAPDPAGRTLLDAEAADGPGPEGAAVHGAQWQALAVLVRELPPNQRACWILRELDGFGCAEIARIVRTTEGGVRGQLARARASLAKGMAEWR</sequence>
<comment type="caution">
    <text evidence="9">The sequence shown here is derived from an EMBL/GenBank/DDBJ whole genome shotgun (WGS) entry which is preliminary data.</text>
</comment>
<feature type="region of interest" description="Disordered" evidence="6">
    <location>
        <begin position="73"/>
        <end position="105"/>
    </location>
</feature>
<evidence type="ECO:0000256" key="6">
    <source>
        <dbReference type="SAM" id="MobiDB-lite"/>
    </source>
</evidence>
<dbReference type="InterPro" id="IPR013249">
    <property type="entry name" value="RNA_pol_sigma70_r4_t2"/>
</dbReference>
<dbReference type="InterPro" id="IPR007627">
    <property type="entry name" value="RNA_pol_sigma70_r2"/>
</dbReference>
<evidence type="ECO:0000256" key="5">
    <source>
        <dbReference type="ARBA" id="ARBA00023163"/>
    </source>
</evidence>
<gene>
    <name evidence="9" type="ORF">GGQ54_000435</name>
</gene>
<keyword evidence="4" id="KW-0238">DNA-binding</keyword>
<dbReference type="EMBL" id="JACBZS010000001">
    <property type="protein sequence ID" value="NYI69875.1"/>
    <property type="molecule type" value="Genomic_DNA"/>
</dbReference>
<dbReference type="InterPro" id="IPR036388">
    <property type="entry name" value="WH-like_DNA-bd_sf"/>
</dbReference>
<organism evidence="9 10">
    <name type="scientific">Naumannella cuiyingiana</name>
    <dbReference type="NCBI Taxonomy" id="1347891"/>
    <lineage>
        <taxon>Bacteria</taxon>
        <taxon>Bacillati</taxon>
        <taxon>Actinomycetota</taxon>
        <taxon>Actinomycetes</taxon>
        <taxon>Propionibacteriales</taxon>
        <taxon>Propionibacteriaceae</taxon>
        <taxon>Naumannella</taxon>
    </lineage>
</organism>